<feature type="active site" description="Proton donor" evidence="5">
    <location>
        <position position="128"/>
    </location>
</feature>
<sequence>MLTNEYAKRVYDQVTRRDGDQPEFLQAVYEVLESIEPALADHPEYEANGVLERLVEPERLVKFRVAWTDDAGRCQVNRGYRVQFNSAIGPYKGGLRFHPTVTESVVKFLGFEQVIKNSLTSLPMGGGKGGSDFDPKGRSDAEVMRFCQAFMTELQRHIGQFTDVPAGDINVGAREIGYLFGQYKRIRDEYSGVLTGKGLEFGGSLARTEATGYGLCYYTAEAMRVLRGDGFSGKTVAVSGSGNVAIFAIDKAQSLGATVVTASDSSGYIHDPNGIQLDVLKDIKLDHRGRIKEYADRVPGAEYHEGFVGVWNVPCDIALPCATQNELDEDAARTLVANGCTVVCEGANMPCTPGAIEVFKQSKVLYGPGKAANAGGVAVSGLEMSQNSYRLSWSFEETDARLKSIMESIVASSLASAERYGHEHDLMIGANIAGFVKVADAMVAQGML</sequence>
<dbReference type="Pfam" id="PF02812">
    <property type="entry name" value="ELFV_dehydrog_N"/>
    <property type="match status" value="1"/>
</dbReference>
<dbReference type="AlphaFoldDB" id="A0A5N6S8B7"/>
<dbReference type="InterPro" id="IPR014362">
    <property type="entry name" value="Glu_DH"/>
</dbReference>
<dbReference type="PANTHER" id="PTHR43571:SF1">
    <property type="entry name" value="NADP-SPECIFIC GLUTAMATE DEHYDROGENASE 1-RELATED"/>
    <property type="match status" value="1"/>
</dbReference>
<keyword evidence="11" id="KW-1185">Reference proteome</keyword>
<dbReference type="OrthoDB" id="9803297at2"/>
<organism evidence="10 11">
    <name type="scientific">Bifidobacterium tibiigranuli</name>
    <dbReference type="NCBI Taxonomy" id="2172043"/>
    <lineage>
        <taxon>Bacteria</taxon>
        <taxon>Bacillati</taxon>
        <taxon>Actinomycetota</taxon>
        <taxon>Actinomycetes</taxon>
        <taxon>Bifidobacteriales</taxon>
        <taxon>Bifidobacteriaceae</taxon>
        <taxon>Bifidobacterium</taxon>
    </lineage>
</organism>
<evidence type="ECO:0000256" key="6">
    <source>
        <dbReference type="PIRSR" id="PIRSR000185-2"/>
    </source>
</evidence>
<dbReference type="FunFam" id="3.40.50.720:FF:000030">
    <property type="entry name" value="Glutamate dehydrogenase"/>
    <property type="match status" value="1"/>
</dbReference>
<dbReference type="InterPro" id="IPR036291">
    <property type="entry name" value="NAD(P)-bd_dom_sf"/>
</dbReference>
<dbReference type="PRINTS" id="PR00082">
    <property type="entry name" value="GLFDHDRGNASE"/>
</dbReference>
<dbReference type="GO" id="GO:0005829">
    <property type="term" value="C:cytosol"/>
    <property type="evidence" value="ECO:0007669"/>
    <property type="project" value="TreeGrafter"/>
</dbReference>
<comment type="similarity">
    <text evidence="1 4 8">Belongs to the Glu/Leu/Phe/Val dehydrogenases family.</text>
</comment>
<evidence type="ECO:0000256" key="5">
    <source>
        <dbReference type="PIRSR" id="PIRSR000185-1"/>
    </source>
</evidence>
<feature type="binding site" evidence="6">
    <location>
        <position position="380"/>
    </location>
    <ligand>
        <name>substrate</name>
    </ligand>
</feature>
<evidence type="ECO:0000313" key="11">
    <source>
        <dbReference type="Proteomes" id="UP000325415"/>
    </source>
</evidence>
<dbReference type="GO" id="GO:0000166">
    <property type="term" value="F:nucleotide binding"/>
    <property type="evidence" value="ECO:0007669"/>
    <property type="project" value="UniProtKB-KW"/>
</dbReference>
<dbReference type="GeneID" id="78126435"/>
<keyword evidence="6" id="KW-0520">NAD</keyword>
<evidence type="ECO:0000256" key="4">
    <source>
        <dbReference type="PIRNR" id="PIRNR000185"/>
    </source>
</evidence>
<dbReference type="Gene3D" id="1.10.285.10">
    <property type="entry name" value="Glutamate Dehydrogenase, chain A, domain 3"/>
    <property type="match status" value="2"/>
</dbReference>
<keyword evidence="3 4" id="KW-0560">Oxidoreductase</keyword>
<evidence type="ECO:0000256" key="3">
    <source>
        <dbReference type="ARBA" id="ARBA00023002"/>
    </source>
</evidence>
<accession>A0A5N6S8B7</accession>
<evidence type="ECO:0000256" key="7">
    <source>
        <dbReference type="PIRSR" id="PIRSR000185-3"/>
    </source>
</evidence>
<comment type="caution">
    <text evidence="10">The sequence shown here is derived from an EMBL/GenBank/DDBJ whole genome shotgun (WGS) entry which is preliminary data.</text>
</comment>
<dbReference type="InterPro" id="IPR006097">
    <property type="entry name" value="Glu/Leu/Phe/Val/Trp_DH_dimer"/>
</dbReference>
<dbReference type="Gene3D" id="3.40.50.720">
    <property type="entry name" value="NAD(P)-binding Rossmann-like Domain"/>
    <property type="match status" value="1"/>
</dbReference>
<feature type="binding site" evidence="6">
    <location>
        <position position="167"/>
    </location>
    <ligand>
        <name>substrate</name>
    </ligand>
</feature>
<protein>
    <recommendedName>
        <fullName evidence="4">Glutamate dehydrogenase</fullName>
    </recommendedName>
</protein>
<dbReference type="SUPFAM" id="SSF51735">
    <property type="entry name" value="NAD(P)-binding Rossmann-fold domains"/>
    <property type="match status" value="1"/>
</dbReference>
<dbReference type="Pfam" id="PF00208">
    <property type="entry name" value="ELFV_dehydrog"/>
    <property type="match status" value="1"/>
</dbReference>
<dbReference type="InterPro" id="IPR033524">
    <property type="entry name" value="Glu/Leu/Phe/Val_DH_AS"/>
</dbReference>
<feature type="domain" description="Glutamate/phenylalanine/leucine/valine/L-tryptophan dehydrogenase C-terminal" evidence="9">
    <location>
        <begin position="204"/>
        <end position="446"/>
    </location>
</feature>
<dbReference type="InterPro" id="IPR006096">
    <property type="entry name" value="Glu/Leu/Phe/Val/Trp_DH_C"/>
</dbReference>
<dbReference type="NCBIfam" id="NF006929">
    <property type="entry name" value="PRK09414.1"/>
    <property type="match status" value="1"/>
</dbReference>
<feature type="binding site" evidence="6">
    <location>
        <position position="113"/>
    </location>
    <ligand>
        <name>substrate</name>
    </ligand>
</feature>
<dbReference type="InterPro" id="IPR033922">
    <property type="entry name" value="NAD_bind_Glu_DH"/>
</dbReference>
<feature type="binding site" evidence="6">
    <location>
        <position position="211"/>
    </location>
    <ligand>
        <name>NAD(+)</name>
        <dbReference type="ChEBI" id="CHEBI:57540"/>
    </ligand>
</feature>
<dbReference type="RefSeq" id="WP_152580056.1">
    <property type="nucleotide sequence ID" value="NZ_JAKVIV010000010.1"/>
</dbReference>
<evidence type="ECO:0000256" key="8">
    <source>
        <dbReference type="RuleBase" id="RU004417"/>
    </source>
</evidence>
<gene>
    <name evidence="10" type="ORF">DDE84_01825</name>
</gene>
<dbReference type="Gene3D" id="3.40.50.10860">
    <property type="entry name" value="Leucine Dehydrogenase, chain A, domain 1"/>
    <property type="match status" value="1"/>
</dbReference>
<dbReference type="GO" id="GO:0004354">
    <property type="term" value="F:glutamate dehydrogenase (NADP+) activity"/>
    <property type="evidence" value="ECO:0007669"/>
    <property type="project" value="TreeGrafter"/>
</dbReference>
<dbReference type="InterPro" id="IPR050724">
    <property type="entry name" value="Glu_Leu_Phe_Val_DH"/>
</dbReference>
<dbReference type="FunFam" id="1.10.285.10:FF:000001">
    <property type="entry name" value="Glutamate dehydrogenase"/>
    <property type="match status" value="1"/>
</dbReference>
<evidence type="ECO:0000259" key="9">
    <source>
        <dbReference type="SMART" id="SM00839"/>
    </source>
</evidence>
<evidence type="ECO:0000256" key="2">
    <source>
        <dbReference type="ARBA" id="ARBA00011643"/>
    </source>
</evidence>
<feature type="binding site" evidence="6">
    <location>
        <position position="243"/>
    </location>
    <ligand>
        <name>NAD(+)</name>
        <dbReference type="ChEBI" id="CHEBI:57540"/>
    </ligand>
</feature>
<dbReference type="PROSITE" id="PS00074">
    <property type="entry name" value="GLFV_DEHYDROGENASE"/>
    <property type="match status" value="1"/>
</dbReference>
<evidence type="ECO:0000313" key="10">
    <source>
        <dbReference type="EMBL" id="KAE8129576.1"/>
    </source>
</evidence>
<dbReference type="InterPro" id="IPR046346">
    <property type="entry name" value="Aminoacid_DH-like_N_sf"/>
</dbReference>
<dbReference type="Proteomes" id="UP000325415">
    <property type="component" value="Unassembled WGS sequence"/>
</dbReference>
<dbReference type="FunFam" id="3.40.50.10860:FF:000002">
    <property type="entry name" value="Glutamate dehydrogenase"/>
    <property type="match status" value="1"/>
</dbReference>
<name>A0A5N6S8B7_9BIFI</name>
<feature type="site" description="Important for catalysis" evidence="7">
    <location>
        <position position="168"/>
    </location>
</feature>
<keyword evidence="6" id="KW-0547">Nucleotide-binding</keyword>
<comment type="subunit">
    <text evidence="2">Homohexamer.</text>
</comment>
<dbReference type="SMART" id="SM00839">
    <property type="entry name" value="ELFV_dehydrog"/>
    <property type="match status" value="1"/>
</dbReference>
<dbReference type="GO" id="GO:0006537">
    <property type="term" value="P:glutamate biosynthetic process"/>
    <property type="evidence" value="ECO:0007669"/>
    <property type="project" value="UniProtKB-ARBA"/>
</dbReference>
<reference evidence="10 11" key="1">
    <citation type="submission" date="2018-04" db="EMBL/GenBank/DDBJ databases">
        <authorList>
            <person name="Eckel V.P."/>
            <person name="Vogel R.F."/>
        </authorList>
    </citation>
    <scope>NUCLEOTIDE SEQUENCE [LARGE SCALE GENOMIC DNA]</scope>
    <source>
        <strain evidence="11">TMW 2.1764</strain>
    </source>
</reference>
<dbReference type="InterPro" id="IPR006095">
    <property type="entry name" value="Glu/Leu/Phe/Val/Trp_DH"/>
</dbReference>
<dbReference type="PIRSF" id="PIRSF000185">
    <property type="entry name" value="Glu_DH"/>
    <property type="match status" value="1"/>
</dbReference>
<proteinExistence type="inferred from homology"/>
<dbReference type="EMBL" id="QDAG01000002">
    <property type="protein sequence ID" value="KAE8129576.1"/>
    <property type="molecule type" value="Genomic_DNA"/>
</dbReference>
<feature type="binding site" evidence="6">
    <location>
        <position position="92"/>
    </location>
    <ligand>
        <name>substrate</name>
    </ligand>
</feature>
<dbReference type="CDD" id="cd05313">
    <property type="entry name" value="NAD_bind_2_Glu_DH"/>
    <property type="match status" value="1"/>
</dbReference>
<feature type="binding site" evidence="6">
    <location>
        <position position="116"/>
    </location>
    <ligand>
        <name>substrate</name>
    </ligand>
</feature>
<evidence type="ECO:0000256" key="1">
    <source>
        <dbReference type="ARBA" id="ARBA00006382"/>
    </source>
</evidence>
<dbReference type="SUPFAM" id="SSF53223">
    <property type="entry name" value="Aminoacid dehydrogenase-like, N-terminal domain"/>
    <property type="match status" value="1"/>
</dbReference>
<dbReference type="PANTHER" id="PTHR43571">
    <property type="entry name" value="NADP-SPECIFIC GLUTAMATE DEHYDROGENASE 1-RELATED"/>
    <property type="match status" value="1"/>
</dbReference>